<dbReference type="Pfam" id="PF00348">
    <property type="entry name" value="polyprenyl_synt"/>
    <property type="match status" value="1"/>
</dbReference>
<evidence type="ECO:0000256" key="6">
    <source>
        <dbReference type="RuleBase" id="RU004466"/>
    </source>
</evidence>
<evidence type="ECO:0000256" key="5">
    <source>
        <dbReference type="ARBA" id="ARBA00022842"/>
    </source>
</evidence>
<dbReference type="Proteomes" id="UP000029714">
    <property type="component" value="Unassembled WGS sequence"/>
</dbReference>
<dbReference type="OrthoDB" id="9805316at2"/>
<evidence type="ECO:0000256" key="4">
    <source>
        <dbReference type="ARBA" id="ARBA00022723"/>
    </source>
</evidence>
<organism evidence="7 8">
    <name type="scientific">Helicobacter saguini</name>
    <dbReference type="NCBI Taxonomy" id="1548018"/>
    <lineage>
        <taxon>Bacteria</taxon>
        <taxon>Pseudomonadati</taxon>
        <taxon>Campylobacterota</taxon>
        <taxon>Epsilonproteobacteria</taxon>
        <taxon>Campylobacterales</taxon>
        <taxon>Helicobacteraceae</taxon>
        <taxon>Helicobacter</taxon>
    </lineage>
</organism>
<dbReference type="InterPro" id="IPR008949">
    <property type="entry name" value="Isoprenoid_synthase_dom_sf"/>
</dbReference>
<dbReference type="InterPro" id="IPR000092">
    <property type="entry name" value="Polyprenyl_synt"/>
</dbReference>
<gene>
    <name evidence="7" type="ORF">LS64_008370</name>
</gene>
<evidence type="ECO:0000313" key="8">
    <source>
        <dbReference type="Proteomes" id="UP000029714"/>
    </source>
</evidence>
<keyword evidence="5" id="KW-0460">Magnesium</keyword>
<dbReference type="PANTHER" id="PTHR12001:SF69">
    <property type="entry name" value="ALL TRANS-POLYPRENYL-DIPHOSPHATE SYNTHASE PDSS1"/>
    <property type="match status" value="1"/>
</dbReference>
<dbReference type="CDD" id="cd00685">
    <property type="entry name" value="Trans_IPPS_HT"/>
    <property type="match status" value="1"/>
</dbReference>
<dbReference type="Gene3D" id="1.10.600.10">
    <property type="entry name" value="Farnesyl Diphosphate Synthase"/>
    <property type="match status" value="1"/>
</dbReference>
<dbReference type="PROSITE" id="PS00444">
    <property type="entry name" value="POLYPRENYL_SYNTHASE_2"/>
    <property type="match status" value="1"/>
</dbReference>
<keyword evidence="8" id="KW-1185">Reference proteome</keyword>
<proteinExistence type="inferred from homology"/>
<keyword evidence="3 6" id="KW-0808">Transferase</keyword>
<comment type="similarity">
    <text evidence="2 6">Belongs to the FPP/GGPP synthase family.</text>
</comment>
<keyword evidence="4" id="KW-0479">Metal-binding</keyword>
<name>A0A347VRU5_9HELI</name>
<dbReference type="STRING" id="1548018.LS64_11570"/>
<dbReference type="RefSeq" id="WP_034573219.1">
    <property type="nucleotide sequence ID" value="NZ_JRMP02000013.1"/>
</dbReference>
<sequence length="298" mass="33011">MQLEKVKDLTRQILSKVQSDSAMELFNNLEQGKMLRSQLILAICDSEAAYNLCAIVELIQSASLLHDDVIDGSDLRRGKPSINAIFGNKSAIMLGDILYSSAFFELSNFTPLVIQSIAQSVSCLSIGELEDVKLEASFNANADKYLNMIKLKSASLIAASSECAAILANAKEPKKYYEYGENLGIAFQIIDDILDITQDREKLGKPALSDFKSGKSTLPYIYLYDEMDAIDKEWLVSLFGQELDFDNFTKLKEKLSASPLSRARAKAKEYGDKAAQIAKELGNNELQSMVTAMLERDV</sequence>
<dbReference type="SUPFAM" id="SSF48576">
    <property type="entry name" value="Terpenoid synthases"/>
    <property type="match status" value="1"/>
</dbReference>
<evidence type="ECO:0000313" key="7">
    <source>
        <dbReference type="EMBL" id="TLD93634.1"/>
    </source>
</evidence>
<accession>A0A347VRU5</accession>
<dbReference type="InterPro" id="IPR033749">
    <property type="entry name" value="Polyprenyl_synt_CS"/>
</dbReference>
<dbReference type="PANTHER" id="PTHR12001">
    <property type="entry name" value="GERANYLGERANYL PYROPHOSPHATE SYNTHASE"/>
    <property type="match status" value="1"/>
</dbReference>
<dbReference type="GO" id="GO:0008299">
    <property type="term" value="P:isoprenoid biosynthetic process"/>
    <property type="evidence" value="ECO:0007669"/>
    <property type="project" value="InterPro"/>
</dbReference>
<evidence type="ECO:0000256" key="2">
    <source>
        <dbReference type="ARBA" id="ARBA00006706"/>
    </source>
</evidence>
<dbReference type="GO" id="GO:0046872">
    <property type="term" value="F:metal ion binding"/>
    <property type="evidence" value="ECO:0007669"/>
    <property type="project" value="UniProtKB-KW"/>
</dbReference>
<dbReference type="GO" id="GO:0004659">
    <property type="term" value="F:prenyltransferase activity"/>
    <property type="evidence" value="ECO:0007669"/>
    <property type="project" value="InterPro"/>
</dbReference>
<evidence type="ECO:0000256" key="3">
    <source>
        <dbReference type="ARBA" id="ARBA00022679"/>
    </source>
</evidence>
<dbReference type="AlphaFoldDB" id="A0A347VRU5"/>
<dbReference type="SFLD" id="SFLDS00005">
    <property type="entry name" value="Isoprenoid_Synthase_Type_I"/>
    <property type="match status" value="1"/>
</dbReference>
<comment type="caution">
    <text evidence="7">The sequence shown here is derived from an EMBL/GenBank/DDBJ whole genome shotgun (WGS) entry which is preliminary data.</text>
</comment>
<protein>
    <submittedName>
        <fullName evidence="7">Polyprenyl synthetase family protein</fullName>
    </submittedName>
</protein>
<evidence type="ECO:0000256" key="1">
    <source>
        <dbReference type="ARBA" id="ARBA00001946"/>
    </source>
</evidence>
<comment type="cofactor">
    <cofactor evidence="1">
        <name>Mg(2+)</name>
        <dbReference type="ChEBI" id="CHEBI:18420"/>
    </cofactor>
</comment>
<reference evidence="7 8" key="1">
    <citation type="journal article" date="2014" name="Genome Announc.">
        <title>Draft genome sequences of eight enterohepatic helicobacter species isolated from both laboratory and wild rodents.</title>
        <authorList>
            <person name="Sheh A."/>
            <person name="Shen Z."/>
            <person name="Fox J.G."/>
        </authorList>
    </citation>
    <scope>NUCLEOTIDE SEQUENCE [LARGE SCALE GENOMIC DNA]</scope>
    <source>
        <strain evidence="7 8">MIT 97-6194</strain>
    </source>
</reference>
<reference evidence="7 8" key="2">
    <citation type="journal article" date="2016" name="Infect. Immun.">
        <title>Helicobacter saguini, a Novel Helicobacter Isolated from Cotton-Top Tamarins with Ulcerative Colitis, Has Proinflammatory Properties and Induces Typhlocolitis and Dysplasia in Gnotobiotic IL-10-/- Mice.</title>
        <authorList>
            <person name="Shen Z."/>
            <person name="Mannion A."/>
            <person name="Whary M.T."/>
            <person name="Muthupalani S."/>
            <person name="Sheh A."/>
            <person name="Feng Y."/>
            <person name="Gong G."/>
            <person name="Vandamme P."/>
            <person name="Holcombe H.R."/>
            <person name="Paster B.J."/>
            <person name="Fox J.G."/>
        </authorList>
    </citation>
    <scope>NUCLEOTIDE SEQUENCE [LARGE SCALE GENOMIC DNA]</scope>
    <source>
        <strain evidence="7 8">MIT 97-6194</strain>
    </source>
</reference>
<dbReference type="EMBL" id="JRMP02000013">
    <property type="protein sequence ID" value="TLD93634.1"/>
    <property type="molecule type" value="Genomic_DNA"/>
</dbReference>
<dbReference type="PROSITE" id="PS00723">
    <property type="entry name" value="POLYPRENYL_SYNTHASE_1"/>
    <property type="match status" value="1"/>
</dbReference>